<evidence type="ECO:0000256" key="1">
    <source>
        <dbReference type="SAM" id="Phobius"/>
    </source>
</evidence>
<gene>
    <name evidence="2" type="ORF">M6B38_379260</name>
</gene>
<feature type="transmembrane region" description="Helical" evidence="1">
    <location>
        <begin position="344"/>
        <end position="367"/>
    </location>
</feature>
<feature type="transmembrane region" description="Helical" evidence="1">
    <location>
        <begin position="20"/>
        <end position="42"/>
    </location>
</feature>
<name>A0AAX6GA02_IRIPA</name>
<feature type="transmembrane region" description="Helical" evidence="1">
    <location>
        <begin position="95"/>
        <end position="114"/>
    </location>
</feature>
<keyword evidence="1" id="KW-0472">Membrane</keyword>
<feature type="transmembrane region" description="Helical" evidence="1">
    <location>
        <begin position="223"/>
        <end position="241"/>
    </location>
</feature>
<keyword evidence="1" id="KW-1133">Transmembrane helix</keyword>
<keyword evidence="3" id="KW-1185">Reference proteome</keyword>
<dbReference type="Proteomes" id="UP001140949">
    <property type="component" value="Unassembled WGS sequence"/>
</dbReference>
<reference evidence="2" key="1">
    <citation type="journal article" date="2023" name="GigaByte">
        <title>Genome assembly of the bearded iris, Iris pallida Lam.</title>
        <authorList>
            <person name="Bruccoleri R.E."/>
            <person name="Oakeley E.J."/>
            <person name="Faust A.M.E."/>
            <person name="Altorfer M."/>
            <person name="Dessus-Babus S."/>
            <person name="Burckhardt D."/>
            <person name="Oertli M."/>
            <person name="Naumann U."/>
            <person name="Petersen F."/>
            <person name="Wong J."/>
        </authorList>
    </citation>
    <scope>NUCLEOTIDE SEQUENCE</scope>
    <source>
        <strain evidence="2">GSM-AAB239-AS_SAM_17_03QT</strain>
    </source>
</reference>
<dbReference type="EMBL" id="JANAVB010021751">
    <property type="protein sequence ID" value="KAJ6825303.1"/>
    <property type="molecule type" value="Genomic_DNA"/>
</dbReference>
<evidence type="ECO:0000313" key="3">
    <source>
        <dbReference type="Proteomes" id="UP001140949"/>
    </source>
</evidence>
<accession>A0AAX6GA02</accession>
<feature type="transmembrane region" description="Helical" evidence="1">
    <location>
        <begin position="193"/>
        <end position="211"/>
    </location>
</feature>
<keyword evidence="1" id="KW-0812">Transmembrane</keyword>
<feature type="transmembrane region" description="Helical" evidence="1">
    <location>
        <begin position="135"/>
        <end position="159"/>
    </location>
</feature>
<dbReference type="AlphaFoldDB" id="A0AAX6GA02"/>
<dbReference type="PANTHER" id="PTHR35313:SF1">
    <property type="entry name" value="NO EXINE FORMATION 1"/>
    <property type="match status" value="1"/>
</dbReference>
<feature type="transmembrane region" description="Helical" evidence="1">
    <location>
        <begin position="276"/>
        <end position="292"/>
    </location>
</feature>
<protein>
    <submittedName>
        <fullName evidence="2">Uncharacterized protein</fullName>
    </submittedName>
</protein>
<reference evidence="2" key="2">
    <citation type="submission" date="2023-04" db="EMBL/GenBank/DDBJ databases">
        <authorList>
            <person name="Bruccoleri R.E."/>
            <person name="Oakeley E.J."/>
            <person name="Faust A.-M."/>
            <person name="Dessus-Babus S."/>
            <person name="Altorfer M."/>
            <person name="Burckhardt D."/>
            <person name="Oertli M."/>
            <person name="Naumann U."/>
            <person name="Petersen F."/>
            <person name="Wong J."/>
        </authorList>
    </citation>
    <scope>NUCLEOTIDE SEQUENCE</scope>
    <source>
        <strain evidence="2">GSM-AAB239-AS_SAM_17_03QT</strain>
        <tissue evidence="2">Leaf</tissue>
    </source>
</reference>
<dbReference type="PANTHER" id="PTHR35313">
    <property type="entry name" value="NO EXINE FORMATION 1"/>
    <property type="match status" value="1"/>
</dbReference>
<organism evidence="2 3">
    <name type="scientific">Iris pallida</name>
    <name type="common">Sweet iris</name>
    <dbReference type="NCBI Taxonomy" id="29817"/>
    <lineage>
        <taxon>Eukaryota</taxon>
        <taxon>Viridiplantae</taxon>
        <taxon>Streptophyta</taxon>
        <taxon>Embryophyta</taxon>
        <taxon>Tracheophyta</taxon>
        <taxon>Spermatophyta</taxon>
        <taxon>Magnoliopsida</taxon>
        <taxon>Liliopsida</taxon>
        <taxon>Asparagales</taxon>
        <taxon>Iridaceae</taxon>
        <taxon>Iridoideae</taxon>
        <taxon>Irideae</taxon>
        <taxon>Iris</taxon>
    </lineage>
</organism>
<comment type="caution">
    <text evidence="2">The sequence shown here is derived from an EMBL/GenBank/DDBJ whole genome shotgun (WGS) entry which is preliminary data.</text>
</comment>
<feature type="transmembrane region" description="Helical" evidence="1">
    <location>
        <begin position="54"/>
        <end position="75"/>
    </location>
</feature>
<feature type="transmembrane region" description="Helical" evidence="1">
    <location>
        <begin position="312"/>
        <end position="332"/>
    </location>
</feature>
<sequence length="370" mass="40562">MSGDQGRFHSFARYLQVPPPMNYLLVTVAMLGGASAVGAYAVGMVQDAVGSAVFTAMAVLVSGAGAVVIGFPILFIPVPLISGFYLARFITKKSLSSYFAFATLASLMVLWFVVHNFWDLNIWVAGMSLKSFCKYIVACVVLALVVPGLALLPPTLLFLTELGLISHALLLCYIEDRFFNYSTMFYYGFDDDVMYPSYMVLTTTFLGLVLLKRLSVDRRVGPKAVWILTCLYSSKLSMLFIASRSVLWASAVLLLAVSPPLLLYKDKSKGASKMKVWQGYAHACVVAISAWLCRETIFEALQWWNGRPPSDGLLLGFYILLTGIACMPIVALHFAHSQSAKRALALVVATGLYLFLCSLLFLCHGLSNLT</sequence>
<feature type="transmembrane region" description="Helical" evidence="1">
    <location>
        <begin position="247"/>
        <end position="264"/>
    </location>
</feature>
<evidence type="ECO:0000313" key="2">
    <source>
        <dbReference type="EMBL" id="KAJ6825303.1"/>
    </source>
</evidence>
<proteinExistence type="predicted"/>